<name>A0AAD7DJC9_MYCRO</name>
<reference evidence="2" key="1">
    <citation type="submission" date="2023-03" db="EMBL/GenBank/DDBJ databases">
        <title>Massive genome expansion in bonnet fungi (Mycena s.s.) driven by repeated elements and novel gene families across ecological guilds.</title>
        <authorList>
            <consortium name="Lawrence Berkeley National Laboratory"/>
            <person name="Harder C.B."/>
            <person name="Miyauchi S."/>
            <person name="Viragh M."/>
            <person name="Kuo A."/>
            <person name="Thoen E."/>
            <person name="Andreopoulos B."/>
            <person name="Lu D."/>
            <person name="Skrede I."/>
            <person name="Drula E."/>
            <person name="Henrissat B."/>
            <person name="Morin E."/>
            <person name="Kohler A."/>
            <person name="Barry K."/>
            <person name="LaButti K."/>
            <person name="Morin E."/>
            <person name="Salamov A."/>
            <person name="Lipzen A."/>
            <person name="Mereny Z."/>
            <person name="Hegedus B."/>
            <person name="Baldrian P."/>
            <person name="Stursova M."/>
            <person name="Weitz H."/>
            <person name="Taylor A."/>
            <person name="Grigoriev I.V."/>
            <person name="Nagy L.G."/>
            <person name="Martin F."/>
            <person name="Kauserud H."/>
        </authorList>
    </citation>
    <scope>NUCLEOTIDE SEQUENCE</scope>
    <source>
        <strain evidence="2">CBHHK067</strain>
    </source>
</reference>
<evidence type="ECO:0000313" key="2">
    <source>
        <dbReference type="EMBL" id="KAJ7692613.1"/>
    </source>
</evidence>
<protein>
    <submittedName>
        <fullName evidence="2">Uncharacterized protein</fullName>
    </submittedName>
</protein>
<evidence type="ECO:0000256" key="1">
    <source>
        <dbReference type="SAM" id="Phobius"/>
    </source>
</evidence>
<keyword evidence="3" id="KW-1185">Reference proteome</keyword>
<accession>A0AAD7DJC9</accession>
<keyword evidence="1" id="KW-0472">Membrane</keyword>
<dbReference type="Proteomes" id="UP001221757">
    <property type="component" value="Unassembled WGS sequence"/>
</dbReference>
<feature type="transmembrane region" description="Helical" evidence="1">
    <location>
        <begin position="216"/>
        <end position="238"/>
    </location>
</feature>
<feature type="transmembrane region" description="Helical" evidence="1">
    <location>
        <begin position="27"/>
        <end position="46"/>
    </location>
</feature>
<proteinExistence type="predicted"/>
<organism evidence="2 3">
    <name type="scientific">Mycena rosella</name>
    <name type="common">Pink bonnet</name>
    <name type="synonym">Agaricus rosellus</name>
    <dbReference type="NCBI Taxonomy" id="1033263"/>
    <lineage>
        <taxon>Eukaryota</taxon>
        <taxon>Fungi</taxon>
        <taxon>Dikarya</taxon>
        <taxon>Basidiomycota</taxon>
        <taxon>Agaricomycotina</taxon>
        <taxon>Agaricomycetes</taxon>
        <taxon>Agaricomycetidae</taxon>
        <taxon>Agaricales</taxon>
        <taxon>Marasmiineae</taxon>
        <taxon>Mycenaceae</taxon>
        <taxon>Mycena</taxon>
    </lineage>
</organism>
<dbReference type="AlphaFoldDB" id="A0AAD7DJC9"/>
<keyword evidence="1" id="KW-1133">Transmembrane helix</keyword>
<sequence length="358" mass="39057">MLSNTFQRVGQQRPGSSLQINGEDKRVSIPVLLSALFVLAGLAIAARESIFATVRRGMCRIHYCLLIMPISDEAFKLHLEDSDSIEEHLHILMADNMEDFPEDDSSDQAALFAARIAKACITDKTRSGHVRQDPDLLFQILNGGFYESSLNPVARPSDAFSGGLAAHDGLKKTKAKAGEASVAEQRAGIVRYCLSSGMANQLPPSRHPHAIRKSPLGIFILVFSLLRCKIFIAMGNGFDNCAAPVPMFWPVTLTVTQLGHSSGIQFRSMSSEGTPLHTISLQSPARSVMDNVLHIMQADALNQLVVKELDPHNVSTGCYVLADSWTTDCLFSSILHFPSAANPCIKFIPVQHSCLCKI</sequence>
<dbReference type="EMBL" id="JARKIE010000051">
    <property type="protein sequence ID" value="KAJ7692613.1"/>
    <property type="molecule type" value="Genomic_DNA"/>
</dbReference>
<keyword evidence="1" id="KW-0812">Transmembrane</keyword>
<comment type="caution">
    <text evidence="2">The sequence shown here is derived from an EMBL/GenBank/DDBJ whole genome shotgun (WGS) entry which is preliminary data.</text>
</comment>
<gene>
    <name evidence="2" type="ORF">B0H17DRAFT_1133085</name>
</gene>
<evidence type="ECO:0000313" key="3">
    <source>
        <dbReference type="Proteomes" id="UP001221757"/>
    </source>
</evidence>